<accession>A0A1G4B4N0</accession>
<dbReference type="RefSeq" id="XP_022473549.1">
    <property type="nucleotide sequence ID" value="XM_022619945.1"/>
</dbReference>
<evidence type="ECO:0000256" key="1">
    <source>
        <dbReference type="SAM" id="MobiDB-lite"/>
    </source>
</evidence>
<evidence type="ECO:0000313" key="3">
    <source>
        <dbReference type="Proteomes" id="UP000176998"/>
    </source>
</evidence>
<dbReference type="Proteomes" id="UP000176998">
    <property type="component" value="Unassembled WGS sequence"/>
</dbReference>
<name>A0A1G4B4N0_9PEZI</name>
<feature type="compositionally biased region" description="Polar residues" evidence="1">
    <location>
        <begin position="78"/>
        <end position="87"/>
    </location>
</feature>
<evidence type="ECO:0000313" key="2">
    <source>
        <dbReference type="EMBL" id="OHE96390.1"/>
    </source>
</evidence>
<feature type="compositionally biased region" description="Low complexity" evidence="1">
    <location>
        <begin position="37"/>
        <end position="48"/>
    </location>
</feature>
<dbReference type="GeneID" id="34561455"/>
<proteinExistence type="predicted"/>
<organism evidence="2 3">
    <name type="scientific">Colletotrichum orchidophilum</name>
    <dbReference type="NCBI Taxonomy" id="1209926"/>
    <lineage>
        <taxon>Eukaryota</taxon>
        <taxon>Fungi</taxon>
        <taxon>Dikarya</taxon>
        <taxon>Ascomycota</taxon>
        <taxon>Pezizomycotina</taxon>
        <taxon>Sordariomycetes</taxon>
        <taxon>Hypocreomycetidae</taxon>
        <taxon>Glomerellales</taxon>
        <taxon>Glomerellaceae</taxon>
        <taxon>Colletotrichum</taxon>
    </lineage>
</organism>
<comment type="caution">
    <text evidence="2">The sequence shown here is derived from an EMBL/GenBank/DDBJ whole genome shotgun (WGS) entry which is preliminary data.</text>
</comment>
<keyword evidence="3" id="KW-1185">Reference proteome</keyword>
<reference evidence="2 3" key="1">
    <citation type="submission" date="2016-09" db="EMBL/GenBank/DDBJ databases">
        <authorList>
            <person name="Capua I."/>
            <person name="De Benedictis P."/>
            <person name="Joannis T."/>
            <person name="Lombin L.H."/>
            <person name="Cattoli G."/>
        </authorList>
    </citation>
    <scope>NUCLEOTIDE SEQUENCE [LARGE SCALE GENOMIC DNA]</scope>
    <source>
        <strain evidence="2 3">IMI 309357</strain>
    </source>
</reference>
<dbReference type="EMBL" id="MJBS01000070">
    <property type="protein sequence ID" value="OHE96390.1"/>
    <property type="molecule type" value="Genomic_DNA"/>
</dbReference>
<gene>
    <name evidence="2" type="ORF">CORC01_08313</name>
</gene>
<dbReference type="AlphaFoldDB" id="A0A1G4B4N0"/>
<protein>
    <submittedName>
        <fullName evidence="2">Uncharacterized protein</fullName>
    </submittedName>
</protein>
<feature type="region of interest" description="Disordered" evidence="1">
    <location>
        <begin position="26"/>
        <end position="87"/>
    </location>
</feature>
<feature type="compositionally biased region" description="Basic and acidic residues" evidence="1">
    <location>
        <begin position="50"/>
        <end position="77"/>
    </location>
</feature>
<sequence length="87" mass="9556">MFQKGASKVCCKDDEYGESYSRQLRRGFREGGPGRYRAWPGGRGQPRARGGGELDEGHGHVHDAMDEPGHAGGDEQVRQQLDWTGLG</sequence>